<evidence type="ECO:0000256" key="1">
    <source>
        <dbReference type="SAM" id="MobiDB-lite"/>
    </source>
</evidence>
<organism evidence="2 3">
    <name type="scientific">Staphylococcus lugdunensis</name>
    <dbReference type="NCBI Taxonomy" id="28035"/>
    <lineage>
        <taxon>Bacteria</taxon>
        <taxon>Bacillati</taxon>
        <taxon>Bacillota</taxon>
        <taxon>Bacilli</taxon>
        <taxon>Bacillales</taxon>
        <taxon>Staphylococcaceae</taxon>
        <taxon>Staphylococcus</taxon>
    </lineage>
</organism>
<name>A0A4Q9WDD4_STALU</name>
<feature type="region of interest" description="Disordered" evidence="1">
    <location>
        <begin position="28"/>
        <end position="59"/>
    </location>
</feature>
<dbReference type="GeneID" id="58091870"/>
<dbReference type="EMBL" id="SCHB01000001">
    <property type="protein sequence ID" value="TBW73416.1"/>
    <property type="molecule type" value="Genomic_DNA"/>
</dbReference>
<protein>
    <submittedName>
        <fullName evidence="2">Uncharacterized protein</fullName>
    </submittedName>
</protein>
<reference evidence="2 3" key="1">
    <citation type="journal article" date="2019" name="Sci. Transl. Med.">
        <title>Quorum sensing between bacterial species on the skin protects against epidermal injury in atopic dermatitis.</title>
        <authorList>
            <person name="Williams M.R."/>
        </authorList>
    </citation>
    <scope>NUCLEOTIDE SEQUENCE [LARGE SCALE GENOMIC DNA]</scope>
    <source>
        <strain evidence="2 3">E7</strain>
    </source>
</reference>
<proteinExistence type="predicted"/>
<evidence type="ECO:0000313" key="2">
    <source>
        <dbReference type="EMBL" id="TBW73416.1"/>
    </source>
</evidence>
<comment type="caution">
    <text evidence="2">The sequence shown here is derived from an EMBL/GenBank/DDBJ whole genome shotgun (WGS) entry which is preliminary data.</text>
</comment>
<accession>A0A4Q9WDD4</accession>
<gene>
    <name evidence="2" type="ORF">EQ812_01025</name>
</gene>
<dbReference type="RefSeq" id="WP_037540592.1">
    <property type="nucleotide sequence ID" value="NZ_AP021848.1"/>
</dbReference>
<dbReference type="Proteomes" id="UP000293637">
    <property type="component" value="Unassembled WGS sequence"/>
</dbReference>
<dbReference type="AlphaFoldDB" id="A0A4Q9WDD4"/>
<sequence length="59" mass="6727">MNEINQQHITYSIKDLIFKTLQQAKQIGVGPQQKGFPKENQRTKQVGVGPQQKGFQKES</sequence>
<evidence type="ECO:0000313" key="3">
    <source>
        <dbReference type="Proteomes" id="UP000293637"/>
    </source>
</evidence>